<dbReference type="EMBL" id="ALWB01000002">
    <property type="protein sequence ID" value="ELS34800.1"/>
    <property type="molecule type" value="Genomic_DNA"/>
</dbReference>
<comment type="caution">
    <text evidence="1">The sequence shown here is derived from an EMBL/GenBank/DDBJ whole genome shotgun (WGS) entry which is preliminary data.</text>
</comment>
<accession>L8N830</accession>
<proteinExistence type="predicted"/>
<evidence type="ECO:0000313" key="2">
    <source>
        <dbReference type="Proteomes" id="UP000011201"/>
    </source>
</evidence>
<name>L8N830_9CYAN</name>
<evidence type="ECO:0000313" key="1">
    <source>
        <dbReference type="EMBL" id="ELS34800.1"/>
    </source>
</evidence>
<protein>
    <submittedName>
        <fullName evidence="1">Uncharacterized protein</fullName>
    </submittedName>
</protein>
<keyword evidence="2" id="KW-1185">Reference proteome</keyword>
<dbReference type="AlphaFoldDB" id="L8N830"/>
<reference evidence="1 2" key="1">
    <citation type="journal article" date="2013" name="Proc. Natl. Acad. Sci. U.S.A.">
        <title>Improving the coverage of the cyanobacterial phylum using diversity-driven genome sequencing.</title>
        <authorList>
            <person name="Shih P.M."/>
            <person name="Wu D."/>
            <person name="Latifi A."/>
            <person name="Axen S.D."/>
            <person name="Fewer D.P."/>
            <person name="Talla E."/>
            <person name="Calteau A."/>
            <person name="Cai F."/>
            <person name="Tandeau de Marsac N."/>
            <person name="Rippka R."/>
            <person name="Herdman M."/>
            <person name="Sivonen K."/>
            <person name="Coursin T."/>
            <person name="Laurent T."/>
            <person name="Goodwin L."/>
            <person name="Nolan M."/>
            <person name="Davenport K.W."/>
            <person name="Han C.S."/>
            <person name="Rubin E.M."/>
            <person name="Eisen J.A."/>
            <person name="Woyke T."/>
            <person name="Gugger M."/>
            <person name="Kerfeld C.A."/>
        </authorList>
    </citation>
    <scope>NUCLEOTIDE SEQUENCE [LARGE SCALE GENOMIC DNA]</scope>
    <source>
        <strain evidence="1 2">PCC 7429</strain>
    </source>
</reference>
<sequence length="191" mass="20420" precursor="true">MDDKNLARFSSFTVSLGTVFLISLPVSAQYCRRGETMEQRGAISVRARAEGGCGWTNASCEQFHDRKEEVYNAPDGWAIVKYQQRTLDSIRIQWTSASISLIKGGQQYASSRNSASNSSSNMSGNVNAGTYGNYSGSYNQSSSSSGNQAARNSSLVTGIILKVEAKAEKAFGGGSGSARTEAVDVVLRCVN</sequence>
<dbReference type="PATRIC" id="fig|927668.3.peg.115"/>
<dbReference type="Proteomes" id="UP000011201">
    <property type="component" value="Unassembled WGS sequence"/>
</dbReference>
<organism evidence="1 2">
    <name type="scientific">Pseudanabaena biceps PCC 7429</name>
    <dbReference type="NCBI Taxonomy" id="927668"/>
    <lineage>
        <taxon>Bacteria</taxon>
        <taxon>Bacillati</taxon>
        <taxon>Cyanobacteriota</taxon>
        <taxon>Cyanophyceae</taxon>
        <taxon>Pseudanabaenales</taxon>
        <taxon>Pseudanabaenaceae</taxon>
        <taxon>Pseudanabaena</taxon>
    </lineage>
</organism>
<gene>
    <name evidence="1" type="ORF">Pse7429DRAFT_0107</name>
</gene>